<evidence type="ECO:0000256" key="4">
    <source>
        <dbReference type="ARBA" id="ARBA00022835"/>
    </source>
</evidence>
<dbReference type="InterPro" id="IPR001247">
    <property type="entry name" value="ExoRNase_PH_dom1"/>
</dbReference>
<dbReference type="Pfam" id="PF01138">
    <property type="entry name" value="RNase_PH"/>
    <property type="match status" value="1"/>
</dbReference>
<proteinExistence type="inferred from homology"/>
<dbReference type="GO" id="GO:0034475">
    <property type="term" value="P:U4 snRNA 3'-end processing"/>
    <property type="evidence" value="ECO:0007669"/>
    <property type="project" value="TreeGrafter"/>
</dbReference>
<organism evidence="7 8">
    <name type="scientific">Dermatophagoides pteronyssinus</name>
    <name type="common">European house dust mite</name>
    <dbReference type="NCBI Taxonomy" id="6956"/>
    <lineage>
        <taxon>Eukaryota</taxon>
        <taxon>Metazoa</taxon>
        <taxon>Ecdysozoa</taxon>
        <taxon>Arthropoda</taxon>
        <taxon>Chelicerata</taxon>
        <taxon>Arachnida</taxon>
        <taxon>Acari</taxon>
        <taxon>Acariformes</taxon>
        <taxon>Sarcoptiformes</taxon>
        <taxon>Astigmata</taxon>
        <taxon>Psoroptidia</taxon>
        <taxon>Analgoidea</taxon>
        <taxon>Pyroglyphidae</taxon>
        <taxon>Dermatophagoidinae</taxon>
        <taxon>Dermatophagoides</taxon>
    </lineage>
</organism>
<name>A0A6P6XR71_DERPT</name>
<evidence type="ECO:0000256" key="5">
    <source>
        <dbReference type="ARBA" id="ARBA00023242"/>
    </source>
</evidence>
<comment type="subcellular location">
    <subcellularLocation>
        <location evidence="1">Nucleus</location>
    </subcellularLocation>
</comment>
<evidence type="ECO:0000313" key="7">
    <source>
        <dbReference type="Proteomes" id="UP000515146"/>
    </source>
</evidence>
<dbReference type="InParanoid" id="A0A6P6XR71"/>
<dbReference type="GO" id="GO:0000176">
    <property type="term" value="C:nuclear exosome (RNase complex)"/>
    <property type="evidence" value="ECO:0007669"/>
    <property type="project" value="TreeGrafter"/>
</dbReference>
<dbReference type="GO" id="GO:0003723">
    <property type="term" value="F:RNA binding"/>
    <property type="evidence" value="ECO:0007669"/>
    <property type="project" value="TreeGrafter"/>
</dbReference>
<dbReference type="SUPFAM" id="SSF54211">
    <property type="entry name" value="Ribosomal protein S5 domain 2-like"/>
    <property type="match status" value="1"/>
</dbReference>
<dbReference type="KEGG" id="dpte:113790498"/>
<dbReference type="InterPro" id="IPR020568">
    <property type="entry name" value="Ribosomal_Su5_D2-typ_SF"/>
</dbReference>
<keyword evidence="4" id="KW-0271">Exosome</keyword>
<dbReference type="Proteomes" id="UP000515146">
    <property type="component" value="Unplaced"/>
</dbReference>
<dbReference type="GO" id="GO:0071028">
    <property type="term" value="P:nuclear mRNA surveillance"/>
    <property type="evidence" value="ECO:0007669"/>
    <property type="project" value="TreeGrafter"/>
</dbReference>
<evidence type="ECO:0000256" key="2">
    <source>
        <dbReference type="ARBA" id="ARBA00006678"/>
    </source>
</evidence>
<dbReference type="InterPro" id="IPR050080">
    <property type="entry name" value="RNase_PH"/>
</dbReference>
<dbReference type="GO" id="GO:0000177">
    <property type="term" value="C:cytoplasmic exosome (RNase complex)"/>
    <property type="evidence" value="ECO:0007669"/>
    <property type="project" value="TreeGrafter"/>
</dbReference>
<keyword evidence="5" id="KW-0539">Nucleus</keyword>
<evidence type="ECO:0000259" key="6">
    <source>
        <dbReference type="Pfam" id="PF01138"/>
    </source>
</evidence>
<keyword evidence="3" id="KW-0698">rRNA processing</keyword>
<dbReference type="GO" id="GO:0016075">
    <property type="term" value="P:rRNA catabolic process"/>
    <property type="evidence" value="ECO:0007669"/>
    <property type="project" value="TreeGrafter"/>
</dbReference>
<evidence type="ECO:0000256" key="3">
    <source>
        <dbReference type="ARBA" id="ARBA00022552"/>
    </source>
</evidence>
<dbReference type="AlphaFoldDB" id="A0A6P6XR71"/>
<dbReference type="OMA" id="CESIKAT"/>
<gene>
    <name evidence="8" type="primary">LOC113790498</name>
</gene>
<evidence type="ECO:0000313" key="8">
    <source>
        <dbReference type="RefSeq" id="XP_027195972.1"/>
    </source>
</evidence>
<dbReference type="PANTHER" id="PTHR11953">
    <property type="entry name" value="EXOSOME COMPLEX COMPONENT"/>
    <property type="match status" value="1"/>
</dbReference>
<keyword evidence="7" id="KW-1185">Reference proteome</keyword>
<dbReference type="RefSeq" id="XP_027195972.1">
    <property type="nucleotide sequence ID" value="XM_027340171.1"/>
</dbReference>
<dbReference type="OrthoDB" id="27298at2759"/>
<dbReference type="GO" id="GO:0005730">
    <property type="term" value="C:nucleolus"/>
    <property type="evidence" value="ECO:0007669"/>
    <property type="project" value="TreeGrafter"/>
</dbReference>
<comment type="similarity">
    <text evidence="2">Belongs to the RNase PH family.</text>
</comment>
<sequence length="239" mass="27378">MMLVSILMASDTDHVMILSNLNRSSGSSLYTFGDNIVQCSLFGPNPIASSQNLLKKNYFVILLYPLGQIKNLTKDKSLFYYEFYFKMTFSPMVYHALLPRSRTYIILNEIEKGSSFLSTSLNAITLSLIDCGYPLNYCIATCGLILDKRDGLIYREKEFKEKCEKNVRSFEPITFTLETCDFIKATFHISNKNNDSKTVSILAEGQFSLNDVLKAQQQSLEWNQSFFRSISEKISQRFV</sequence>
<accession>A0A6P6XR71</accession>
<evidence type="ECO:0000256" key="1">
    <source>
        <dbReference type="ARBA" id="ARBA00004123"/>
    </source>
</evidence>
<dbReference type="PANTHER" id="PTHR11953:SF1">
    <property type="entry name" value="EXOSOME COMPLEX COMPONENT RRP46"/>
    <property type="match status" value="1"/>
</dbReference>
<dbReference type="InterPro" id="IPR027408">
    <property type="entry name" value="PNPase/RNase_PH_dom_sf"/>
</dbReference>
<protein>
    <submittedName>
        <fullName evidence="8">Exosome complex component RRP46-like isoform X1</fullName>
    </submittedName>
</protein>
<reference evidence="8" key="1">
    <citation type="submission" date="2025-08" db="UniProtKB">
        <authorList>
            <consortium name="RefSeq"/>
        </authorList>
    </citation>
    <scope>IDENTIFICATION</scope>
    <source>
        <strain evidence="8">Airmid</strain>
    </source>
</reference>
<feature type="domain" description="Exoribonuclease phosphorolytic" evidence="6">
    <location>
        <begin position="19"/>
        <end position="134"/>
    </location>
</feature>
<dbReference type="GO" id="GO:0006364">
    <property type="term" value="P:rRNA processing"/>
    <property type="evidence" value="ECO:0007669"/>
    <property type="project" value="UniProtKB-KW"/>
</dbReference>
<dbReference type="GO" id="GO:0071051">
    <property type="term" value="P:poly(A)-dependent snoRNA 3'-end processing"/>
    <property type="evidence" value="ECO:0007669"/>
    <property type="project" value="TreeGrafter"/>
</dbReference>
<dbReference type="Gene3D" id="3.30.230.70">
    <property type="entry name" value="GHMP Kinase, N-terminal domain"/>
    <property type="match status" value="1"/>
</dbReference>